<accession>A0A183CCV1</accession>
<sequence>MSGVRITPRNRFHVDIEFKFLSDNDGIFILSLEIAHHHTEANVRSLWRSDVYKFTLDQIHCSVCYTKIDLSPPPTSPGRTGTGLGTLFFKNRDRDLKNPEFLLPGPVQL</sequence>
<evidence type="ECO:0000313" key="1">
    <source>
        <dbReference type="Proteomes" id="UP000050741"/>
    </source>
</evidence>
<protein>
    <submittedName>
        <fullName evidence="2">LEA_2 domain-containing protein</fullName>
    </submittedName>
</protein>
<organism evidence="1 2">
    <name type="scientific">Globodera pallida</name>
    <name type="common">Potato cyst nematode worm</name>
    <name type="synonym">Heterodera pallida</name>
    <dbReference type="NCBI Taxonomy" id="36090"/>
    <lineage>
        <taxon>Eukaryota</taxon>
        <taxon>Metazoa</taxon>
        <taxon>Ecdysozoa</taxon>
        <taxon>Nematoda</taxon>
        <taxon>Chromadorea</taxon>
        <taxon>Rhabditida</taxon>
        <taxon>Tylenchina</taxon>
        <taxon>Tylenchomorpha</taxon>
        <taxon>Tylenchoidea</taxon>
        <taxon>Heteroderidae</taxon>
        <taxon>Heteroderinae</taxon>
        <taxon>Globodera</taxon>
    </lineage>
</organism>
<name>A0A183CCV1_GLOPA</name>
<reference evidence="1" key="1">
    <citation type="submission" date="2014-05" db="EMBL/GenBank/DDBJ databases">
        <title>The genome and life-stage specific transcriptomes of Globodera pallida elucidate key aspects of plant parasitism by a cyst nematode.</title>
        <authorList>
            <person name="Cotton J.A."/>
            <person name="Lilley C.J."/>
            <person name="Jones L.M."/>
            <person name="Kikuchi T."/>
            <person name="Reid A.J."/>
            <person name="Thorpe P."/>
            <person name="Tsai I.J."/>
            <person name="Beasley H."/>
            <person name="Blok V."/>
            <person name="Cock P.J.A."/>
            <person name="Van den Akker S.E."/>
            <person name="Holroyd N."/>
            <person name="Hunt M."/>
            <person name="Mantelin S."/>
            <person name="Naghra H."/>
            <person name="Pain A."/>
            <person name="Palomares-Rius J.E."/>
            <person name="Zarowiecki M."/>
            <person name="Berriman M."/>
            <person name="Jones J.T."/>
            <person name="Urwin P.E."/>
        </authorList>
    </citation>
    <scope>NUCLEOTIDE SEQUENCE [LARGE SCALE GENOMIC DNA]</scope>
    <source>
        <strain evidence="1">Lindley</strain>
    </source>
</reference>
<proteinExistence type="predicted"/>
<dbReference type="WBParaSite" id="GPLIN_001070300">
    <property type="protein sequence ID" value="GPLIN_001070300"/>
    <property type="gene ID" value="GPLIN_001070300"/>
</dbReference>
<evidence type="ECO:0000313" key="2">
    <source>
        <dbReference type="WBParaSite" id="GPLIN_001070300"/>
    </source>
</evidence>
<dbReference type="Proteomes" id="UP000050741">
    <property type="component" value="Unassembled WGS sequence"/>
</dbReference>
<reference evidence="2" key="2">
    <citation type="submission" date="2016-06" db="UniProtKB">
        <authorList>
            <consortium name="WormBaseParasite"/>
        </authorList>
    </citation>
    <scope>IDENTIFICATION</scope>
</reference>
<keyword evidence="1" id="KW-1185">Reference proteome</keyword>
<dbReference type="AlphaFoldDB" id="A0A183CCV1"/>